<name>A0ABU4NYQ2_AZOBR</name>
<dbReference type="Pfam" id="PF13467">
    <property type="entry name" value="RHH_4"/>
    <property type="match status" value="1"/>
</dbReference>
<proteinExistence type="predicted"/>
<dbReference type="EMBL" id="JAWXYC010000002">
    <property type="protein sequence ID" value="MDX5950288.1"/>
    <property type="molecule type" value="Genomic_DNA"/>
</dbReference>
<comment type="caution">
    <text evidence="2">The sequence shown here is derived from an EMBL/GenBank/DDBJ whole genome shotgun (WGS) entry which is preliminary data.</text>
</comment>
<dbReference type="Gene3D" id="1.10.3990.20">
    <property type="entry name" value="protein bp1543"/>
    <property type="match status" value="1"/>
</dbReference>
<dbReference type="GeneID" id="56453613"/>
<keyword evidence="3" id="KW-1185">Reference proteome</keyword>
<reference evidence="2 3" key="1">
    <citation type="submission" date="2023-11" db="EMBL/GenBank/DDBJ databases">
        <title>MicrobeMod: A computational toolkit for identifying prokaryotic methylation and restriction-modification with nanopore sequencing.</title>
        <authorList>
            <person name="Crits-Christoph A."/>
            <person name="Kang S.C."/>
            <person name="Lee H."/>
            <person name="Ostrov N."/>
        </authorList>
    </citation>
    <scope>NUCLEOTIDE SEQUENCE [LARGE SCALE GENOMIC DNA]</scope>
    <source>
        <strain evidence="2 3">ATCC 29145</strain>
    </source>
</reference>
<gene>
    <name evidence="2" type="ORF">SIM66_03630</name>
</gene>
<dbReference type="InterPro" id="IPR027373">
    <property type="entry name" value="RHH_dom"/>
</dbReference>
<evidence type="ECO:0000313" key="3">
    <source>
        <dbReference type="Proteomes" id="UP001277471"/>
    </source>
</evidence>
<sequence>MLFDARGFGDVSLSSLDLGGFRLSEVNAHYGFSVHSAFKESGKFGRRRGMCRIFAGQDPERFRMVTRRVRLSGHSTSVCLEAAFWDALEEIAAMQGVSLGRFLSKLHDEVLARGVERRNFAGLLRCACLTYAQEVKGHRPCVEELEREARTDFAAVAAAVLPVGIAASFPAPEKERETA</sequence>
<protein>
    <submittedName>
        <fullName evidence="2">Ribbon-helix-helix domain-containing protein</fullName>
    </submittedName>
</protein>
<dbReference type="InterPro" id="IPR038268">
    <property type="entry name" value="RHH_sf"/>
</dbReference>
<accession>A0ABU4NYQ2</accession>
<evidence type="ECO:0000313" key="2">
    <source>
        <dbReference type="EMBL" id="MDX5950288.1"/>
    </source>
</evidence>
<dbReference type="Proteomes" id="UP001277471">
    <property type="component" value="Unassembled WGS sequence"/>
</dbReference>
<organism evidence="2 3">
    <name type="scientific">Azospirillum brasilense</name>
    <dbReference type="NCBI Taxonomy" id="192"/>
    <lineage>
        <taxon>Bacteria</taxon>
        <taxon>Pseudomonadati</taxon>
        <taxon>Pseudomonadota</taxon>
        <taxon>Alphaproteobacteria</taxon>
        <taxon>Rhodospirillales</taxon>
        <taxon>Azospirillaceae</taxon>
        <taxon>Azospirillum</taxon>
    </lineage>
</organism>
<dbReference type="RefSeq" id="WP_244621413.1">
    <property type="nucleotide sequence ID" value="NZ_CP012917.1"/>
</dbReference>
<feature type="domain" description="Ribbon-helix-helix" evidence="1">
    <location>
        <begin position="65"/>
        <end position="131"/>
    </location>
</feature>
<evidence type="ECO:0000259" key="1">
    <source>
        <dbReference type="Pfam" id="PF13467"/>
    </source>
</evidence>